<comment type="similarity">
    <text evidence="1 9">Belongs to the guanylate kinase family.</text>
</comment>
<dbReference type="InterPro" id="IPR017665">
    <property type="entry name" value="Guanylate_kinase"/>
</dbReference>
<evidence type="ECO:0000256" key="4">
    <source>
        <dbReference type="ARBA" id="ARBA00022679"/>
    </source>
</evidence>
<dbReference type="PANTHER" id="PTHR23117">
    <property type="entry name" value="GUANYLATE KINASE-RELATED"/>
    <property type="match status" value="1"/>
</dbReference>
<evidence type="ECO:0000256" key="5">
    <source>
        <dbReference type="ARBA" id="ARBA00022741"/>
    </source>
</evidence>
<dbReference type="GO" id="GO:0005829">
    <property type="term" value="C:cytosol"/>
    <property type="evidence" value="ECO:0007669"/>
    <property type="project" value="TreeGrafter"/>
</dbReference>
<dbReference type="GO" id="GO:0004385">
    <property type="term" value="F:GMP kinase activity"/>
    <property type="evidence" value="ECO:0007669"/>
    <property type="project" value="UniProtKB-UniRule"/>
</dbReference>
<dbReference type="InterPro" id="IPR027417">
    <property type="entry name" value="P-loop_NTPase"/>
</dbReference>
<evidence type="ECO:0000256" key="7">
    <source>
        <dbReference type="ARBA" id="ARBA00022840"/>
    </source>
</evidence>
<dbReference type="PROSITE" id="PS50052">
    <property type="entry name" value="GUANYLATE_KINASE_2"/>
    <property type="match status" value="1"/>
</dbReference>
<protein>
    <recommendedName>
        <fullName evidence="3 9">Guanylate kinase</fullName>
        <ecNumber evidence="2 9">2.7.4.8</ecNumber>
    </recommendedName>
    <alternativeName>
        <fullName evidence="8 9">GMP kinase</fullName>
    </alternativeName>
</protein>
<comment type="subcellular location">
    <subcellularLocation>
        <location evidence="9">Cytoplasm</location>
    </subcellularLocation>
</comment>
<comment type="catalytic activity">
    <reaction evidence="9">
        <text>GMP + ATP = GDP + ADP</text>
        <dbReference type="Rhea" id="RHEA:20780"/>
        <dbReference type="ChEBI" id="CHEBI:30616"/>
        <dbReference type="ChEBI" id="CHEBI:58115"/>
        <dbReference type="ChEBI" id="CHEBI:58189"/>
        <dbReference type="ChEBI" id="CHEBI:456216"/>
        <dbReference type="EC" id="2.7.4.8"/>
    </reaction>
</comment>
<dbReference type="GO" id="GO:0005524">
    <property type="term" value="F:ATP binding"/>
    <property type="evidence" value="ECO:0007669"/>
    <property type="project" value="UniProtKB-UniRule"/>
</dbReference>
<comment type="function">
    <text evidence="9">Essential for recycling GMP and indirectly, cGMP.</text>
</comment>
<evidence type="ECO:0000256" key="2">
    <source>
        <dbReference type="ARBA" id="ARBA00012961"/>
    </source>
</evidence>
<evidence type="ECO:0000256" key="1">
    <source>
        <dbReference type="ARBA" id="ARBA00005790"/>
    </source>
</evidence>
<feature type="domain" description="Guanylate kinase-like" evidence="10">
    <location>
        <begin position="40"/>
        <end position="218"/>
    </location>
</feature>
<accession>A0A2J0LPI3</accession>
<dbReference type="InterPro" id="IPR008145">
    <property type="entry name" value="GK/Ca_channel_bsu"/>
</dbReference>
<evidence type="ECO:0000313" key="12">
    <source>
        <dbReference type="Proteomes" id="UP000231267"/>
    </source>
</evidence>
<evidence type="ECO:0000256" key="6">
    <source>
        <dbReference type="ARBA" id="ARBA00022777"/>
    </source>
</evidence>
<reference evidence="11 12" key="1">
    <citation type="submission" date="2017-09" db="EMBL/GenBank/DDBJ databases">
        <title>Depth-based differentiation of microbial function through sediment-hosted aquifers and enrichment of novel symbionts in the deep terrestrial subsurface.</title>
        <authorList>
            <person name="Probst A.J."/>
            <person name="Ladd B."/>
            <person name="Jarett J.K."/>
            <person name="Geller-Mcgrath D.E."/>
            <person name="Sieber C.M."/>
            <person name="Emerson J.B."/>
            <person name="Anantharaman K."/>
            <person name="Thomas B.C."/>
            <person name="Malmstrom R."/>
            <person name="Stieglmeier M."/>
            <person name="Klingl A."/>
            <person name="Woyke T."/>
            <person name="Ryan C.M."/>
            <person name="Banfield J.F."/>
        </authorList>
    </citation>
    <scope>NUCLEOTIDE SEQUENCE [LARGE SCALE GENOMIC DNA]</scope>
    <source>
        <strain evidence="11">CG12_big_fil_rev_8_21_14_0_65_43_15</strain>
    </source>
</reference>
<dbReference type="NCBIfam" id="TIGR03263">
    <property type="entry name" value="guanyl_kin"/>
    <property type="match status" value="1"/>
</dbReference>
<dbReference type="CDD" id="cd00071">
    <property type="entry name" value="GMPK"/>
    <property type="match status" value="1"/>
</dbReference>
<dbReference type="EMBL" id="PFGP01000035">
    <property type="protein sequence ID" value="PIW66676.1"/>
    <property type="molecule type" value="Genomic_DNA"/>
</dbReference>
<keyword evidence="6 9" id="KW-0418">Kinase</keyword>
<dbReference type="AlphaFoldDB" id="A0A2J0LPI3"/>
<proteinExistence type="inferred from homology"/>
<name>A0A2J0LPI3_9BACT</name>
<evidence type="ECO:0000256" key="3">
    <source>
        <dbReference type="ARBA" id="ARBA00016296"/>
    </source>
</evidence>
<evidence type="ECO:0000259" key="10">
    <source>
        <dbReference type="PROSITE" id="PS50052"/>
    </source>
</evidence>
<keyword evidence="7 9" id="KW-0067">ATP-binding</keyword>
<keyword evidence="4 9" id="KW-0808">Transferase</keyword>
<evidence type="ECO:0000256" key="9">
    <source>
        <dbReference type="HAMAP-Rule" id="MF_00328"/>
    </source>
</evidence>
<dbReference type="SUPFAM" id="SSF52540">
    <property type="entry name" value="P-loop containing nucleoside triphosphate hydrolases"/>
    <property type="match status" value="1"/>
</dbReference>
<evidence type="ECO:0000313" key="11">
    <source>
        <dbReference type="EMBL" id="PIW66676.1"/>
    </source>
</evidence>
<dbReference type="Gene3D" id="3.30.63.10">
    <property type="entry name" value="Guanylate Kinase phosphate binding domain"/>
    <property type="match status" value="1"/>
</dbReference>
<dbReference type="SMART" id="SM00072">
    <property type="entry name" value="GuKc"/>
    <property type="match status" value="1"/>
</dbReference>
<organism evidence="11 12">
    <name type="scientific">Candidatus Taenaricola geysiri</name>
    <dbReference type="NCBI Taxonomy" id="1974752"/>
    <lineage>
        <taxon>Bacteria</taxon>
        <taxon>Pseudomonadati</taxon>
        <taxon>Candidatus Omnitrophota</taxon>
        <taxon>Candidatus Taenaricola</taxon>
    </lineage>
</organism>
<dbReference type="Proteomes" id="UP000231267">
    <property type="component" value="Unassembled WGS sequence"/>
</dbReference>
<comment type="caution">
    <text evidence="11">The sequence shown here is derived from an EMBL/GenBank/DDBJ whole genome shotgun (WGS) entry which is preliminary data.</text>
</comment>
<sequence length="225" mass="25354">MWRRPSCKNFLSPVSQPALVVAQAYVNYDLFRQGEVVKKGKIFVISAASGSGKTTLVRGLLKECKNLVVSKSYTTRALRANEKNRRDYIFVSGKVFAAARKKKAFLEWAKVFGNYYGTPADFVEKKLKTGKSVVLVIDVQGAFKVKKAMPGAVLVFIMPPSLRELENRLRKRKSDRSAQIKLRLKTARAEIAQAKRYDYIVINDNLSRAQRQLKEIVDSECGTEG</sequence>
<dbReference type="InterPro" id="IPR008144">
    <property type="entry name" value="Guanylate_kin-like_dom"/>
</dbReference>
<dbReference type="FunFam" id="3.30.63.10:FF:000002">
    <property type="entry name" value="Guanylate kinase 1"/>
    <property type="match status" value="1"/>
</dbReference>
<dbReference type="Pfam" id="PF00625">
    <property type="entry name" value="Guanylate_kin"/>
    <property type="match status" value="1"/>
</dbReference>
<dbReference type="PANTHER" id="PTHR23117:SF13">
    <property type="entry name" value="GUANYLATE KINASE"/>
    <property type="match status" value="1"/>
</dbReference>
<feature type="binding site" evidence="9">
    <location>
        <begin position="47"/>
        <end position="54"/>
    </location>
    <ligand>
        <name>ATP</name>
        <dbReference type="ChEBI" id="CHEBI:30616"/>
    </ligand>
</feature>
<dbReference type="Gene3D" id="3.40.50.300">
    <property type="entry name" value="P-loop containing nucleotide triphosphate hydrolases"/>
    <property type="match status" value="1"/>
</dbReference>
<dbReference type="HAMAP" id="MF_00328">
    <property type="entry name" value="Guanylate_kinase"/>
    <property type="match status" value="1"/>
</dbReference>
<dbReference type="EC" id="2.7.4.8" evidence="2 9"/>
<keyword evidence="5 9" id="KW-0547">Nucleotide-binding</keyword>
<evidence type="ECO:0000256" key="8">
    <source>
        <dbReference type="ARBA" id="ARBA00030128"/>
    </source>
</evidence>
<gene>
    <name evidence="9" type="primary">gmk</name>
    <name evidence="11" type="ORF">COW11_01935</name>
</gene>
<keyword evidence="9" id="KW-0963">Cytoplasm</keyword>